<dbReference type="InterPro" id="IPR027417">
    <property type="entry name" value="P-loop_NTPase"/>
</dbReference>
<dbReference type="SUPFAM" id="SSF50447">
    <property type="entry name" value="Translation proteins"/>
    <property type="match status" value="1"/>
</dbReference>
<proteinExistence type="inferred from homology"/>
<dbReference type="InterPro" id="IPR035531">
    <property type="entry name" value="GTPBP1-like"/>
</dbReference>
<dbReference type="GO" id="GO:0005525">
    <property type="term" value="F:GTP binding"/>
    <property type="evidence" value="ECO:0007669"/>
    <property type="project" value="UniProtKB-KW"/>
</dbReference>
<dbReference type="PANTHER" id="PTHR43721">
    <property type="entry name" value="ELONGATION FACTOR TU-RELATED"/>
    <property type="match status" value="1"/>
</dbReference>
<reference evidence="6" key="1">
    <citation type="submission" date="2017-02" db="UniProtKB">
        <authorList>
            <consortium name="WormBaseParasite"/>
        </authorList>
    </citation>
    <scope>IDENTIFICATION</scope>
</reference>
<dbReference type="PROSITE" id="PS51722">
    <property type="entry name" value="G_TR_2"/>
    <property type="match status" value="1"/>
</dbReference>
<organism evidence="5 6">
    <name type="scientific">Syphacia muris</name>
    <dbReference type="NCBI Taxonomy" id="451379"/>
    <lineage>
        <taxon>Eukaryota</taxon>
        <taxon>Metazoa</taxon>
        <taxon>Ecdysozoa</taxon>
        <taxon>Nematoda</taxon>
        <taxon>Chromadorea</taxon>
        <taxon>Rhabditida</taxon>
        <taxon>Spirurina</taxon>
        <taxon>Oxyuridomorpha</taxon>
        <taxon>Oxyuroidea</taxon>
        <taxon>Oxyuridae</taxon>
        <taxon>Syphacia</taxon>
    </lineage>
</organism>
<dbReference type="InterPro" id="IPR050055">
    <property type="entry name" value="EF-Tu_GTPase"/>
</dbReference>
<protein>
    <submittedName>
        <fullName evidence="6">Tr-type G domain-containing protein</fullName>
    </submittedName>
</protein>
<evidence type="ECO:0000256" key="2">
    <source>
        <dbReference type="ARBA" id="ARBA00022741"/>
    </source>
</evidence>
<dbReference type="Gene3D" id="2.40.30.10">
    <property type="entry name" value="Translation factors"/>
    <property type="match status" value="1"/>
</dbReference>
<dbReference type="Pfam" id="PF00009">
    <property type="entry name" value="GTP_EFTU"/>
    <property type="match status" value="1"/>
</dbReference>
<dbReference type="GO" id="GO:0003746">
    <property type="term" value="F:translation elongation factor activity"/>
    <property type="evidence" value="ECO:0007669"/>
    <property type="project" value="TreeGrafter"/>
</dbReference>
<dbReference type="CDD" id="cd03694">
    <property type="entry name" value="GTPBP_II"/>
    <property type="match status" value="1"/>
</dbReference>
<dbReference type="SUPFAM" id="SSF50465">
    <property type="entry name" value="EF-Tu/eEF-1alpha/eIF2-gamma C-terminal domain"/>
    <property type="match status" value="1"/>
</dbReference>
<evidence type="ECO:0000256" key="3">
    <source>
        <dbReference type="ARBA" id="ARBA00023134"/>
    </source>
</evidence>
<dbReference type="SUPFAM" id="SSF52540">
    <property type="entry name" value="P-loop containing nucleoside triphosphate hydrolases"/>
    <property type="match status" value="1"/>
</dbReference>
<evidence type="ECO:0000313" key="6">
    <source>
        <dbReference type="WBParaSite" id="SMUV_0001016401-mRNA-1"/>
    </source>
</evidence>
<dbReference type="WBParaSite" id="SMUV_0001016401-mRNA-1">
    <property type="protein sequence ID" value="SMUV_0001016401-mRNA-1"/>
    <property type="gene ID" value="SMUV_0001016401"/>
</dbReference>
<dbReference type="GO" id="GO:0003924">
    <property type="term" value="F:GTPase activity"/>
    <property type="evidence" value="ECO:0007669"/>
    <property type="project" value="InterPro"/>
</dbReference>
<dbReference type="Proteomes" id="UP000046393">
    <property type="component" value="Unplaced"/>
</dbReference>
<dbReference type="STRING" id="451379.A0A0N5AYW2"/>
<accession>A0A0N5AYW2</accession>
<comment type="similarity">
    <text evidence="1">Belongs to the TRAFAC class translation factor GTPase superfamily. Classic translation factor GTPase family. EF-Tu/EF-1A subfamily.</text>
</comment>
<evidence type="ECO:0000256" key="1">
    <source>
        <dbReference type="ARBA" id="ARBA00007249"/>
    </source>
</evidence>
<dbReference type="CDD" id="cd04165">
    <property type="entry name" value="GTPBP1_like"/>
    <property type="match status" value="1"/>
</dbReference>
<feature type="domain" description="Tr-type G" evidence="4">
    <location>
        <begin position="165"/>
        <end position="392"/>
    </location>
</feature>
<dbReference type="Gene3D" id="3.40.50.300">
    <property type="entry name" value="P-loop containing nucleotide triphosphate hydrolases"/>
    <property type="match status" value="1"/>
</dbReference>
<dbReference type="AlphaFoldDB" id="A0A0N5AYW2"/>
<keyword evidence="5" id="KW-1185">Reference proteome</keyword>
<keyword evidence="2" id="KW-0547">Nucleotide-binding</keyword>
<dbReference type="InterPro" id="IPR000795">
    <property type="entry name" value="T_Tr_GTP-bd_dom"/>
</dbReference>
<dbReference type="InterPro" id="IPR009001">
    <property type="entry name" value="Transl_elong_EF1A/Init_IF2_C"/>
</dbReference>
<sequence length="594" mass="65535">MNFMISSFANEPRDLSYGQRKIFVKDKLSECDDGANSSTVIAVPSDCETNCLPPEVEEGNVEYKVKLVNPSSSRMQHLITQMKWRLREGQGEAIYELGVEDGGALTGLTDRELEASMGTLKKMSSALNASLVMLSEREICSKTESRIKRRVVEVLVRKVPDNQQFIELRLAFLGGIDVGKSTLCGVLTQGALDNGHGKARLNIFRYLHEFQTGRTSSICLDVIGLNSEGELINYGEHSLEEIVEQSTKLITLIDLAGDRRYLKTTIYGLTGYYPHFAALVISAVTGPTSVTREHLSIAVALNIPVFVIITKIDSVSSACLEKLVYLALVAIEKLLRRPGKTSKRITTVDEAVSCASLMVDQDVVPIIALSNVTGLNLDLLKSFLNVLPPSGMSRCKQEELSLAAPLFCVDEVFNVPHVGIVVCGLLTEGIINEGDKIKIGPDLNGLYHPGKVESIHRNKQPVRSIKPGEAASLAVSFDEFLNHDIEVRKGMVMVNEKDENYACKRFTARFYLLYHSAPEICIGFQATVYIGSVRQTVTIVGLDAPSVLPLSWITARFEFYKRPEFVRIGTPLIFREGRTKGMGEVIDVEILGEK</sequence>
<keyword evidence="3" id="KW-0342">GTP-binding</keyword>
<evidence type="ECO:0000313" key="5">
    <source>
        <dbReference type="Proteomes" id="UP000046393"/>
    </source>
</evidence>
<dbReference type="PANTHER" id="PTHR43721:SF3">
    <property type="entry name" value="GTP-BINDING PROTEIN 2"/>
    <property type="match status" value="1"/>
</dbReference>
<dbReference type="InterPro" id="IPR009000">
    <property type="entry name" value="Transl_B-barrel_sf"/>
</dbReference>
<dbReference type="CDD" id="cd03708">
    <property type="entry name" value="GTPBP_III"/>
    <property type="match status" value="1"/>
</dbReference>
<evidence type="ECO:0000259" key="4">
    <source>
        <dbReference type="PROSITE" id="PS51722"/>
    </source>
</evidence>
<name>A0A0N5AYW2_9BILA</name>